<keyword evidence="1" id="KW-0812">Transmembrane</keyword>
<keyword evidence="3" id="KW-1185">Reference proteome</keyword>
<sequence length="73" mass="8607">MSKKFSFFDFDTPFFYPVWRRFAVLFVLFAWGLFELYMGATTWAVIFIGLGIVAGWKMYNIDWSTVKSDEPEA</sequence>
<evidence type="ECO:0000313" key="3">
    <source>
        <dbReference type="Proteomes" id="UP000038011"/>
    </source>
</evidence>
<dbReference type="PATRIC" id="fig|1514904.3.peg.1643"/>
<accession>A0A0N0E8P2</accession>
<keyword evidence="1" id="KW-0472">Membrane</keyword>
<dbReference type="EMBL" id="JXMU01000002">
    <property type="protein sequence ID" value="KPB02585.1"/>
    <property type="molecule type" value="Genomic_DNA"/>
</dbReference>
<reference evidence="2 3" key="1">
    <citation type="submission" date="2015-01" db="EMBL/GenBank/DDBJ databases">
        <title>Ahrensia donghaiensis sp. nov., a novel dimethylsulphoniopropionate-cleavage bacterium isolated from seawater and emended descriptions of the genus Ahrensia and Ahrensia kielensis.</title>
        <authorList>
            <person name="Liu J."/>
        </authorList>
    </citation>
    <scope>NUCLEOTIDE SEQUENCE [LARGE SCALE GENOMIC DNA]</scope>
    <source>
        <strain evidence="2 3">LZD062</strain>
    </source>
</reference>
<proteinExistence type="predicted"/>
<comment type="caution">
    <text evidence="2">The sequence shown here is derived from an EMBL/GenBank/DDBJ whole genome shotgun (WGS) entry which is preliminary data.</text>
</comment>
<dbReference type="Proteomes" id="UP000038011">
    <property type="component" value="Unassembled WGS sequence"/>
</dbReference>
<protein>
    <recommendedName>
        <fullName evidence="4">DUF3329 domain-containing protein</fullName>
    </recommendedName>
</protein>
<evidence type="ECO:0000256" key="1">
    <source>
        <dbReference type="SAM" id="Phobius"/>
    </source>
</evidence>
<feature type="transmembrane region" description="Helical" evidence="1">
    <location>
        <begin position="40"/>
        <end position="59"/>
    </location>
</feature>
<keyword evidence="1" id="KW-1133">Transmembrane helix</keyword>
<gene>
    <name evidence="2" type="ORF">SU32_02210</name>
</gene>
<dbReference type="RefSeq" id="WP_053997696.1">
    <property type="nucleotide sequence ID" value="NZ_JXMU01000002.1"/>
</dbReference>
<organism evidence="2 3">
    <name type="scientific">Ahrensia marina</name>
    <dbReference type="NCBI Taxonomy" id="1514904"/>
    <lineage>
        <taxon>Bacteria</taxon>
        <taxon>Pseudomonadati</taxon>
        <taxon>Pseudomonadota</taxon>
        <taxon>Alphaproteobacteria</taxon>
        <taxon>Hyphomicrobiales</taxon>
        <taxon>Ahrensiaceae</taxon>
        <taxon>Ahrensia</taxon>
    </lineage>
</organism>
<evidence type="ECO:0008006" key="4">
    <source>
        <dbReference type="Google" id="ProtNLM"/>
    </source>
</evidence>
<dbReference type="AlphaFoldDB" id="A0A0N0E8P2"/>
<dbReference type="STRING" id="1514904.SU32_02210"/>
<evidence type="ECO:0000313" key="2">
    <source>
        <dbReference type="EMBL" id="KPB02585.1"/>
    </source>
</evidence>
<dbReference type="OrthoDB" id="7362327at2"/>
<name>A0A0N0E8P2_9HYPH</name>